<evidence type="ECO:0000256" key="6">
    <source>
        <dbReference type="ARBA" id="ARBA00022801"/>
    </source>
</evidence>
<dbReference type="AlphaFoldDB" id="A0A151JFH1"/>
<feature type="domain" description="Replication gene A protein-like" evidence="7">
    <location>
        <begin position="120"/>
        <end position="369"/>
    </location>
</feature>
<keyword evidence="5" id="KW-0255">Endonuclease</keyword>
<accession>A0A151JFH1</accession>
<reference evidence="9" key="1">
    <citation type="submission" date="2015-12" db="EMBL/GenBank/DDBJ databases">
        <authorList>
            <person name="Tarr C.L."/>
            <person name="Gladney L.M."/>
        </authorList>
    </citation>
    <scope>NUCLEOTIDE SEQUENCE [LARGE SCALE GENOMIC DNA]</scope>
    <source>
        <strain evidence="9">2756-81</strain>
    </source>
</reference>
<evidence type="ECO:0000313" key="9">
    <source>
        <dbReference type="Proteomes" id="UP000075349"/>
    </source>
</evidence>
<dbReference type="InterPro" id="IPR008766">
    <property type="entry name" value="Replication_gene_A-like"/>
</dbReference>
<keyword evidence="3" id="KW-0235">DNA replication</keyword>
<dbReference type="Proteomes" id="UP000075349">
    <property type="component" value="Unassembled WGS sequence"/>
</dbReference>
<proteinExistence type="inferred from homology"/>
<comment type="caution">
    <text evidence="8">The sequence shown here is derived from an EMBL/GenBank/DDBJ whole genome shotgun (WGS) entry which is preliminary data.</text>
</comment>
<organism evidence="8 9">
    <name type="scientific">Vibrio cidicii</name>
    <dbReference type="NCBI Taxonomy" id="1763883"/>
    <lineage>
        <taxon>Bacteria</taxon>
        <taxon>Pseudomonadati</taxon>
        <taxon>Pseudomonadota</taxon>
        <taxon>Gammaproteobacteria</taxon>
        <taxon>Vibrionales</taxon>
        <taxon>Vibrionaceae</taxon>
        <taxon>Vibrio</taxon>
    </lineage>
</organism>
<name>A0A151JFH1_9VIBR</name>
<keyword evidence="6" id="KW-0378">Hydrolase</keyword>
<evidence type="ECO:0000256" key="4">
    <source>
        <dbReference type="ARBA" id="ARBA00022722"/>
    </source>
</evidence>
<sequence length="514" mass="59369">MSTLDLSCIDRDDRAFVQQRLLPFPDVIQRLLLKEYLSYPTKFERNTYLRTTVDSISVKLSLPIDKITLNISEEDLRAKAKAHAAEVLERRRRFRNDERALGVLREFVAQKGLTPYDGQYSLRGEVARYSDRKWWMRGLRKALRRNTELVLHHLNQVNKHKSLYCSMPTLMARRQQKAYQKAYLENTIATNELGQSFSLLELSQKGVSDPTIRKGELMVRARGFEDLAKDLGHVATFLTITCPSKYHRSYSTSGQVNPKWAGYTPLDGQTYLNDIWKLMRSTLNRLGVRFYGFRVAEPQHDGTPHWHLLLFVEPKHYDLMVQTMRDYAMREDGEEKGATEHRFTEVKIDPTKGSATGYIAKYISKNIDGSDLDCGVYGEDPKDAAARVDAWASCWGIRQFQQLGGCSVTVWRELRRLKEMQDLPELAKEIVEAADKGDWKRFTQRMGGVFSTRKAQVFKPHYAFSIDTETGVIKTTLYCANELVRALKGVAIEGREIITRLFKWRIESNMRHAF</sequence>
<comment type="similarity">
    <text evidence="2">Belongs to the phage GPA family.</text>
</comment>
<protein>
    <submittedName>
        <fullName evidence="8">Replication protein</fullName>
    </submittedName>
</protein>
<evidence type="ECO:0000256" key="3">
    <source>
        <dbReference type="ARBA" id="ARBA00022705"/>
    </source>
</evidence>
<keyword evidence="4" id="KW-0540">Nuclease</keyword>
<dbReference type="Pfam" id="PF05840">
    <property type="entry name" value="Phage_GPA"/>
    <property type="match status" value="1"/>
</dbReference>
<evidence type="ECO:0000256" key="2">
    <source>
        <dbReference type="ARBA" id="ARBA00009260"/>
    </source>
</evidence>
<gene>
    <name evidence="8" type="ORF">AUQ44_00900</name>
</gene>
<evidence type="ECO:0000259" key="7">
    <source>
        <dbReference type="Pfam" id="PF05840"/>
    </source>
</evidence>
<dbReference type="GO" id="GO:0016787">
    <property type="term" value="F:hydrolase activity"/>
    <property type="evidence" value="ECO:0007669"/>
    <property type="project" value="UniProtKB-KW"/>
</dbReference>
<comment type="function">
    <text evidence="1">Possible endonuclease which induces a single-strand cut and initiates DNA replication.</text>
</comment>
<evidence type="ECO:0000256" key="5">
    <source>
        <dbReference type="ARBA" id="ARBA00022759"/>
    </source>
</evidence>
<dbReference type="GO" id="GO:0004519">
    <property type="term" value="F:endonuclease activity"/>
    <property type="evidence" value="ECO:0007669"/>
    <property type="project" value="UniProtKB-KW"/>
</dbReference>
<evidence type="ECO:0000313" key="8">
    <source>
        <dbReference type="EMBL" id="KYN24521.1"/>
    </source>
</evidence>
<dbReference type="EMBL" id="LOMK01000001">
    <property type="protein sequence ID" value="KYN24521.1"/>
    <property type="molecule type" value="Genomic_DNA"/>
</dbReference>
<dbReference type="GO" id="GO:0006260">
    <property type="term" value="P:DNA replication"/>
    <property type="evidence" value="ECO:0007669"/>
    <property type="project" value="UniProtKB-KW"/>
</dbReference>
<evidence type="ECO:0000256" key="1">
    <source>
        <dbReference type="ARBA" id="ARBA00003293"/>
    </source>
</evidence>